<dbReference type="PROSITE" id="PS51736">
    <property type="entry name" value="RECOMBINASES_3"/>
    <property type="match status" value="1"/>
</dbReference>
<dbReference type="CDD" id="cd03768">
    <property type="entry name" value="SR_ResInv"/>
    <property type="match status" value="1"/>
</dbReference>
<evidence type="ECO:0000313" key="9">
    <source>
        <dbReference type="Proteomes" id="UP000573729"/>
    </source>
</evidence>
<comment type="similarity">
    <text evidence="1">Belongs to the site-specific recombinase resolvase family.</text>
</comment>
<name>A0A7W7FK65_9MICO</name>
<dbReference type="SMART" id="SM00857">
    <property type="entry name" value="Resolvase"/>
    <property type="match status" value="1"/>
</dbReference>
<dbReference type="Gene3D" id="3.40.50.1390">
    <property type="entry name" value="Resolvase, N-terminal catalytic domain"/>
    <property type="match status" value="1"/>
</dbReference>
<dbReference type="PANTHER" id="PTHR30461:SF2">
    <property type="entry name" value="SERINE RECOMBINASE PINE-RELATED"/>
    <property type="match status" value="1"/>
</dbReference>
<reference evidence="8 9" key="1">
    <citation type="submission" date="2020-08" db="EMBL/GenBank/DDBJ databases">
        <title>Sequencing the genomes of 1000 actinobacteria strains.</title>
        <authorList>
            <person name="Klenk H.-P."/>
        </authorList>
    </citation>
    <scope>NUCLEOTIDE SEQUENCE [LARGE SCALE GENOMIC DNA]</scope>
    <source>
        <strain evidence="8 9">DSM 24947</strain>
    </source>
</reference>
<dbReference type="InterPro" id="IPR006119">
    <property type="entry name" value="Resolv_N"/>
</dbReference>
<dbReference type="GO" id="GO:0003677">
    <property type="term" value="F:DNA binding"/>
    <property type="evidence" value="ECO:0007669"/>
    <property type="project" value="UniProtKB-KW"/>
</dbReference>
<evidence type="ECO:0000256" key="5">
    <source>
        <dbReference type="PIRSR" id="PIRSR606118-50"/>
    </source>
</evidence>
<dbReference type="Pfam" id="PF00239">
    <property type="entry name" value="Resolvase"/>
    <property type="match status" value="1"/>
</dbReference>
<dbReference type="InterPro" id="IPR006120">
    <property type="entry name" value="Resolvase_HTH_dom"/>
</dbReference>
<dbReference type="Proteomes" id="UP000573729">
    <property type="component" value="Unassembled WGS sequence"/>
</dbReference>
<evidence type="ECO:0000259" key="7">
    <source>
        <dbReference type="PROSITE" id="PS51736"/>
    </source>
</evidence>
<gene>
    <name evidence="8" type="ORF">BKA24_002547</name>
</gene>
<sequence>MRGCLASGTLGAMDGIQIGYARVSTTDQDLTSQRDALLRLGVLDPNIYVDHGLTGTNRSRPGLREALAAVRAGDTLVVTKLDRLARSVRDARDIADELTIKGVALSLGGSRYDPTDPVGRLLFNVLAMVAEFERDLISMRTKEGMAVARAKGHLKGRQPKLSNTQRKLLFDVQDRGEYTQAEIAELFSVSRATVYRELQRRRVAFLATCEAHIF</sequence>
<keyword evidence="2" id="KW-0229">DNA integration</keyword>
<evidence type="ECO:0000256" key="4">
    <source>
        <dbReference type="ARBA" id="ARBA00023172"/>
    </source>
</evidence>
<dbReference type="GO" id="GO:0015074">
    <property type="term" value="P:DNA integration"/>
    <property type="evidence" value="ECO:0007669"/>
    <property type="project" value="UniProtKB-KW"/>
</dbReference>
<dbReference type="InterPro" id="IPR050639">
    <property type="entry name" value="SSR_resolvase"/>
</dbReference>
<protein>
    <submittedName>
        <fullName evidence="8">DNA invertase Pin-like site-specific DNA recombinase</fullName>
    </submittedName>
</protein>
<dbReference type="GO" id="GO:0000150">
    <property type="term" value="F:DNA strand exchange activity"/>
    <property type="evidence" value="ECO:0007669"/>
    <property type="project" value="InterPro"/>
</dbReference>
<proteinExistence type="inferred from homology"/>
<dbReference type="PROSITE" id="PS00398">
    <property type="entry name" value="RECOMBINASES_2"/>
    <property type="match status" value="1"/>
</dbReference>
<dbReference type="AlphaFoldDB" id="A0A7W7FK65"/>
<accession>A0A7W7FK65</accession>
<dbReference type="EMBL" id="JACHMD010000001">
    <property type="protein sequence ID" value="MBB4667838.1"/>
    <property type="molecule type" value="Genomic_DNA"/>
</dbReference>
<evidence type="ECO:0000313" key="8">
    <source>
        <dbReference type="EMBL" id="MBB4667838.1"/>
    </source>
</evidence>
<dbReference type="InterPro" id="IPR036162">
    <property type="entry name" value="Resolvase-like_N_sf"/>
</dbReference>
<keyword evidence="9" id="KW-1185">Reference proteome</keyword>
<dbReference type="SUPFAM" id="SSF53041">
    <property type="entry name" value="Resolvase-like"/>
    <property type="match status" value="1"/>
</dbReference>
<organism evidence="8 9">
    <name type="scientific">Microbacterium marinum</name>
    <dbReference type="NCBI Taxonomy" id="421115"/>
    <lineage>
        <taxon>Bacteria</taxon>
        <taxon>Bacillati</taxon>
        <taxon>Actinomycetota</taxon>
        <taxon>Actinomycetes</taxon>
        <taxon>Micrococcales</taxon>
        <taxon>Microbacteriaceae</taxon>
        <taxon>Microbacterium</taxon>
    </lineage>
</organism>
<dbReference type="Gene3D" id="1.10.10.60">
    <property type="entry name" value="Homeodomain-like"/>
    <property type="match status" value="1"/>
</dbReference>
<keyword evidence="3" id="KW-0238">DNA-binding</keyword>
<evidence type="ECO:0000256" key="3">
    <source>
        <dbReference type="ARBA" id="ARBA00023125"/>
    </source>
</evidence>
<dbReference type="Pfam" id="PF02796">
    <property type="entry name" value="HTH_7"/>
    <property type="match status" value="1"/>
</dbReference>
<feature type="domain" description="Resolvase/invertase-type recombinase catalytic" evidence="7">
    <location>
        <begin position="16"/>
        <end position="152"/>
    </location>
</feature>
<evidence type="ECO:0000256" key="2">
    <source>
        <dbReference type="ARBA" id="ARBA00022908"/>
    </source>
</evidence>
<keyword evidence="4" id="KW-0233">DNA recombination</keyword>
<dbReference type="PROSITE" id="PS00397">
    <property type="entry name" value="RECOMBINASES_1"/>
    <property type="match status" value="1"/>
</dbReference>
<dbReference type="InterPro" id="IPR006118">
    <property type="entry name" value="Recombinase_CS"/>
</dbReference>
<comment type="caution">
    <text evidence="8">The sequence shown here is derived from an EMBL/GenBank/DDBJ whole genome shotgun (WGS) entry which is preliminary data.</text>
</comment>
<dbReference type="PANTHER" id="PTHR30461">
    <property type="entry name" value="DNA-INVERTASE FROM LAMBDOID PROPHAGE"/>
    <property type="match status" value="1"/>
</dbReference>
<evidence type="ECO:0000256" key="6">
    <source>
        <dbReference type="PROSITE-ProRule" id="PRU10137"/>
    </source>
</evidence>
<feature type="active site" description="O-(5'-phospho-DNA)-serine intermediate" evidence="5 6">
    <location>
        <position position="24"/>
    </location>
</feature>
<evidence type="ECO:0000256" key="1">
    <source>
        <dbReference type="ARBA" id="ARBA00009913"/>
    </source>
</evidence>